<dbReference type="AlphaFoldDB" id="A0A3S4NXM3"/>
<protein>
    <submittedName>
        <fullName evidence="1">Uncharacterized protein</fullName>
    </submittedName>
</protein>
<keyword evidence="2" id="KW-1185">Reference proteome</keyword>
<dbReference type="Proteomes" id="UP000279284">
    <property type="component" value="Chromosome"/>
</dbReference>
<evidence type="ECO:0000313" key="2">
    <source>
        <dbReference type="Proteomes" id="UP000279284"/>
    </source>
</evidence>
<dbReference type="EMBL" id="LR134313">
    <property type="protein sequence ID" value="VEF02987.1"/>
    <property type="molecule type" value="Genomic_DNA"/>
</dbReference>
<evidence type="ECO:0000313" key="1">
    <source>
        <dbReference type="EMBL" id="VEF02987.1"/>
    </source>
</evidence>
<proteinExistence type="predicted"/>
<sequence length="158" mass="18572">MIEMKDKIFILKQKNIIKNLKENHMINYLITESQSIISYPHSFKILNSNFVNNENVELKKTDFDILKKEVFRKLILEGNENVYVYFYGGINDIAKFPIELFPLFIIKNKDIEKWLALIQQSNFYCLKFFNISLSKMVDISSLDNNEEDILSISTGTKS</sequence>
<name>A0A3S4NXM3_9NEIS</name>
<organism evidence="1 2">
    <name type="scientific">Neisseria canis</name>
    <dbReference type="NCBI Taxonomy" id="493"/>
    <lineage>
        <taxon>Bacteria</taxon>
        <taxon>Pseudomonadati</taxon>
        <taxon>Pseudomonadota</taxon>
        <taxon>Betaproteobacteria</taxon>
        <taxon>Neisseriales</taxon>
        <taxon>Neisseriaceae</taxon>
        <taxon>Neisseria</taxon>
    </lineage>
</organism>
<reference evidence="1 2" key="1">
    <citation type="submission" date="2018-12" db="EMBL/GenBank/DDBJ databases">
        <authorList>
            <consortium name="Pathogen Informatics"/>
        </authorList>
    </citation>
    <scope>NUCLEOTIDE SEQUENCE [LARGE SCALE GENOMIC DNA]</scope>
    <source>
        <strain evidence="1 2">NCTC10296</strain>
    </source>
</reference>
<accession>A0A3S4NXM3</accession>
<gene>
    <name evidence="1" type="ORF">NCTC10296_02085</name>
</gene>
<dbReference type="KEGG" id="nci:NCTC10296_02085"/>
<dbReference type="RefSeq" id="WP_126326759.1">
    <property type="nucleotide sequence ID" value="NZ_CAUJPY010000065.1"/>
</dbReference>